<keyword evidence="3" id="KW-1185">Reference proteome</keyword>
<evidence type="ECO:0000313" key="3">
    <source>
        <dbReference type="Proteomes" id="UP000435957"/>
    </source>
</evidence>
<protein>
    <submittedName>
        <fullName evidence="2">Uncharacterized protein</fullName>
    </submittedName>
</protein>
<dbReference type="AlphaFoldDB" id="A0AB34DFB7"/>
<accession>A0AB34DFB7</accession>
<organism evidence="2 3">
    <name type="scientific">Brucella lupini</name>
    <dbReference type="NCBI Taxonomy" id="255457"/>
    <lineage>
        <taxon>Bacteria</taxon>
        <taxon>Pseudomonadati</taxon>
        <taxon>Pseudomonadota</taxon>
        <taxon>Alphaproteobacteria</taxon>
        <taxon>Hyphomicrobiales</taxon>
        <taxon>Brucellaceae</taxon>
        <taxon>Brucella/Ochrobactrum group</taxon>
        <taxon>Brucella</taxon>
    </lineage>
</organism>
<dbReference type="EMBL" id="WBWF01000021">
    <property type="protein sequence ID" value="KAB2701799.1"/>
    <property type="molecule type" value="Genomic_DNA"/>
</dbReference>
<evidence type="ECO:0000256" key="1">
    <source>
        <dbReference type="SAM" id="SignalP"/>
    </source>
</evidence>
<feature type="chain" id="PRO_5044281597" evidence="1">
    <location>
        <begin position="23"/>
        <end position="91"/>
    </location>
</feature>
<keyword evidence="1" id="KW-0732">Signal</keyword>
<comment type="caution">
    <text evidence="2">The sequence shown here is derived from an EMBL/GenBank/DDBJ whole genome shotgun (WGS) entry which is preliminary data.</text>
</comment>
<sequence>MKAKILFFGMAIAALTSFGAMAQSNGNIAPNQTKLPTPYKTASLLIVPGQSGQCYYATGTDCVSQCDMGICKKCRNGYYACTKFDPPPVKK</sequence>
<reference evidence="2 3" key="1">
    <citation type="submission" date="2019-09" db="EMBL/GenBank/DDBJ databases">
        <title>Taxonomic organization of the family Brucellaceae based on a phylogenomic approach.</title>
        <authorList>
            <person name="Leclercq S."/>
            <person name="Cloeckaert A."/>
            <person name="Zygmunt M.S."/>
        </authorList>
    </citation>
    <scope>NUCLEOTIDE SEQUENCE [LARGE SCALE GENOMIC DNA]</scope>
    <source>
        <strain evidence="2 3">LUP23</strain>
    </source>
</reference>
<feature type="signal peptide" evidence="1">
    <location>
        <begin position="1"/>
        <end position="22"/>
    </location>
</feature>
<proteinExistence type="predicted"/>
<name>A0AB34DFB7_9HYPH</name>
<gene>
    <name evidence="2" type="ORF">F9L03_21450</name>
</gene>
<evidence type="ECO:0000313" key="2">
    <source>
        <dbReference type="EMBL" id="KAB2701799.1"/>
    </source>
</evidence>
<dbReference type="Proteomes" id="UP000435957">
    <property type="component" value="Unassembled WGS sequence"/>
</dbReference>
<dbReference type="RefSeq" id="WP_012091355.1">
    <property type="nucleotide sequence ID" value="NZ_JBHEEP010000021.1"/>
</dbReference>